<sequence length="106" mass="11720">MHFSVTVRRCTSELEHPGGFPSSPWAAVLGHQHTAAAAVAAAAATSMMQTRDHHSYATHHPATPIDLHVPQAFPYYRYRDDTLCWTDRKPSMEDVGNASSVNARYV</sequence>
<gene>
    <name evidence="1" type="ORF">PHYEVI_LOCUS11060</name>
</gene>
<reference evidence="1" key="1">
    <citation type="submission" date="2022-01" db="EMBL/GenBank/DDBJ databases">
        <authorList>
            <person name="King R."/>
        </authorList>
    </citation>
    <scope>NUCLEOTIDE SEQUENCE</scope>
</reference>
<organism evidence="1 2">
    <name type="scientific">Phyllotreta striolata</name>
    <name type="common">Striped flea beetle</name>
    <name type="synonym">Crioceris striolata</name>
    <dbReference type="NCBI Taxonomy" id="444603"/>
    <lineage>
        <taxon>Eukaryota</taxon>
        <taxon>Metazoa</taxon>
        <taxon>Ecdysozoa</taxon>
        <taxon>Arthropoda</taxon>
        <taxon>Hexapoda</taxon>
        <taxon>Insecta</taxon>
        <taxon>Pterygota</taxon>
        <taxon>Neoptera</taxon>
        <taxon>Endopterygota</taxon>
        <taxon>Coleoptera</taxon>
        <taxon>Polyphaga</taxon>
        <taxon>Cucujiformia</taxon>
        <taxon>Chrysomeloidea</taxon>
        <taxon>Chrysomelidae</taxon>
        <taxon>Galerucinae</taxon>
        <taxon>Alticini</taxon>
        <taxon>Phyllotreta</taxon>
    </lineage>
</organism>
<dbReference type="Proteomes" id="UP001153712">
    <property type="component" value="Chromosome 8"/>
</dbReference>
<proteinExistence type="predicted"/>
<protein>
    <submittedName>
        <fullName evidence="1">Uncharacterized protein</fullName>
    </submittedName>
</protein>
<dbReference type="EMBL" id="OU900101">
    <property type="protein sequence ID" value="CAG9864810.1"/>
    <property type="molecule type" value="Genomic_DNA"/>
</dbReference>
<evidence type="ECO:0000313" key="1">
    <source>
        <dbReference type="EMBL" id="CAG9864810.1"/>
    </source>
</evidence>
<accession>A0A9N9XRL9</accession>
<dbReference type="AlphaFoldDB" id="A0A9N9XRL9"/>
<name>A0A9N9XRL9_PHYSR</name>
<evidence type="ECO:0000313" key="2">
    <source>
        <dbReference type="Proteomes" id="UP001153712"/>
    </source>
</evidence>
<dbReference type="OrthoDB" id="8194068at2759"/>
<keyword evidence="2" id="KW-1185">Reference proteome</keyword>